<reference evidence="2 3" key="1">
    <citation type="submission" date="2023-02" db="EMBL/GenBank/DDBJ databases">
        <title>LHISI_Scaffold_Assembly.</title>
        <authorList>
            <person name="Stuart O.P."/>
            <person name="Cleave R."/>
            <person name="Magrath M.J.L."/>
            <person name="Mikheyev A.S."/>
        </authorList>
    </citation>
    <scope>NUCLEOTIDE SEQUENCE [LARGE SCALE GENOMIC DNA]</scope>
    <source>
        <strain evidence="2">Daus_M_001</strain>
        <tissue evidence="2">Leg muscle</tissue>
    </source>
</reference>
<sequence>MVEEAQGGGGLVHPSCSRRPPVGVKLARETRGEGDKVESPRAGKCGPMKCRRVYWKAMSKDDGLSLEKLTTVDSLAAALYSTSPTCLTFKEIDHSIAELMLPAQEFSEVCQTYYRPVTEYGIRLLFPCKSAIGAESSRVFLINSDPIAKRKISTARYRYLHKPSWLCKSEGATVAERLAHSPPTKTNRDQSPAGATGFYQVGIMPDDARWSAGFLRDLPFPLSLNSGCSFGEGHGSSELASSVEFRKSLPLCAFQLRARRVHAGSLEVYILPDKWAGSKLLFPRLGPPGVPTLSPPEAPVGLRLPALLELCRWVKEGRGEANNPTRLPETLVELRDFPLCYTHATTRLPPRLTGFDSPRGQHRLSEGFLGELRSPPPSPRPFIPALLHTHLGFNHIGSQDPDGAVGNPSERCRGRAQGCANSCGVPRGVKTAGLAVSMATGGGGDKQCSPAAVYTYAKCYNPKHKCPTYVNLAIPRNADTPVFRLGHLKPNHEEWETKRTAGEPGLISCRATTDFRKWKSCRSMRLVSGFSRGSPVFPALAFRRGSILTSFPPHHLSMPREKDAETTTPAPCNGIAPEDLRVTAENLMKLVDERKNAPQFSDLRPYFSKVGTPARMRSRWLRNRQRPARAIIRTPKCGAAIKPLLEMKSTIGLFTLEAVSEGWVVLIFIRRPFRLDGKGVRKAQHCRAVVCELISEWSLPLPVPEGKLMCWRERGLQVSANFASRSETCHTH</sequence>
<name>A0ABQ9GCH7_9NEOP</name>
<dbReference type="EMBL" id="JARBHB010000014">
    <property type="protein sequence ID" value="KAJ8869187.1"/>
    <property type="molecule type" value="Genomic_DNA"/>
</dbReference>
<organism evidence="2 3">
    <name type="scientific">Dryococelus australis</name>
    <dbReference type="NCBI Taxonomy" id="614101"/>
    <lineage>
        <taxon>Eukaryota</taxon>
        <taxon>Metazoa</taxon>
        <taxon>Ecdysozoa</taxon>
        <taxon>Arthropoda</taxon>
        <taxon>Hexapoda</taxon>
        <taxon>Insecta</taxon>
        <taxon>Pterygota</taxon>
        <taxon>Neoptera</taxon>
        <taxon>Polyneoptera</taxon>
        <taxon>Phasmatodea</taxon>
        <taxon>Verophasmatodea</taxon>
        <taxon>Anareolatae</taxon>
        <taxon>Phasmatidae</taxon>
        <taxon>Eurycanthinae</taxon>
        <taxon>Dryococelus</taxon>
    </lineage>
</organism>
<accession>A0ABQ9GCH7</accession>
<evidence type="ECO:0000313" key="2">
    <source>
        <dbReference type="EMBL" id="KAJ8869187.1"/>
    </source>
</evidence>
<dbReference type="Proteomes" id="UP001159363">
    <property type="component" value="Chromosome 13"/>
</dbReference>
<gene>
    <name evidence="2" type="ORF">PR048_030757</name>
</gene>
<evidence type="ECO:0000313" key="3">
    <source>
        <dbReference type="Proteomes" id="UP001159363"/>
    </source>
</evidence>
<proteinExistence type="predicted"/>
<feature type="region of interest" description="Disordered" evidence="1">
    <location>
        <begin position="1"/>
        <end position="41"/>
    </location>
</feature>
<feature type="compositionally biased region" description="Gly residues" evidence="1">
    <location>
        <begin position="1"/>
        <end position="11"/>
    </location>
</feature>
<feature type="compositionally biased region" description="Basic and acidic residues" evidence="1">
    <location>
        <begin position="26"/>
        <end position="41"/>
    </location>
</feature>
<keyword evidence="3" id="KW-1185">Reference proteome</keyword>
<protein>
    <submittedName>
        <fullName evidence="2">Uncharacterized protein</fullName>
    </submittedName>
</protein>
<comment type="caution">
    <text evidence="2">The sequence shown here is derived from an EMBL/GenBank/DDBJ whole genome shotgun (WGS) entry which is preliminary data.</text>
</comment>
<evidence type="ECO:0000256" key="1">
    <source>
        <dbReference type="SAM" id="MobiDB-lite"/>
    </source>
</evidence>